<dbReference type="AlphaFoldDB" id="A0A165ZHR9"/>
<feature type="transmembrane region" description="Helical" evidence="6">
    <location>
        <begin position="207"/>
        <end position="231"/>
    </location>
</feature>
<feature type="transmembrane region" description="Helical" evidence="6">
    <location>
        <begin position="68"/>
        <end position="87"/>
    </location>
</feature>
<dbReference type="Proteomes" id="UP000076577">
    <property type="component" value="Unassembled WGS sequence"/>
</dbReference>
<feature type="transmembrane region" description="Helical" evidence="6">
    <location>
        <begin position="272"/>
        <end position="290"/>
    </location>
</feature>
<feature type="transmembrane region" description="Helical" evidence="6">
    <location>
        <begin position="296"/>
        <end position="315"/>
    </location>
</feature>
<keyword evidence="5 6" id="KW-0472">Membrane</keyword>
<keyword evidence="4 6" id="KW-1133">Transmembrane helix</keyword>
<dbReference type="OrthoDB" id="9775268at2"/>
<dbReference type="EMBL" id="LMCB01000012">
    <property type="protein sequence ID" value="KZL19908.1"/>
    <property type="molecule type" value="Genomic_DNA"/>
</dbReference>
<dbReference type="PROSITE" id="PS50850">
    <property type="entry name" value="MFS"/>
    <property type="match status" value="1"/>
</dbReference>
<dbReference type="STRING" id="989403.SAMN05421798_10934"/>
<evidence type="ECO:0000259" key="7">
    <source>
        <dbReference type="PROSITE" id="PS50850"/>
    </source>
</evidence>
<keyword evidence="9" id="KW-1185">Reference proteome</keyword>
<dbReference type="RefSeq" id="WP_068004886.1">
    <property type="nucleotide sequence ID" value="NZ_FOFM01000009.1"/>
</dbReference>
<name>A0A165ZHR9_9HYPH</name>
<feature type="transmembrane region" description="Helical" evidence="6">
    <location>
        <begin position="37"/>
        <end position="56"/>
    </location>
</feature>
<dbReference type="InterPro" id="IPR011701">
    <property type="entry name" value="MFS"/>
</dbReference>
<sequence>MKLLILFFANFIASVAMGIALTIVPWELSNSLGGEKVLAFTATYASTVLIFLSPIAGRLTDSLPRRNTLVVCVVLMGVVLNLVSLAYNNPVLKITSLSVFYFASQIFFLFFYNSLTAFIQEAFAEKEHGKVNGWMQVEMQLSTLLAGLLMIYSIKSSDFEFILLINGFLLLLSALMLSFIPIKQRVRPPQTRVSKIVFLAILKRKDLLLLGVSANISFVSIMMLNVIHPIYFNSVLGLEVSSVAMISISFGVGAAASGFLISRIVMQHSALLIMRSCLATFTLSLLVMSLSPSLEVIVILAGILGATGSATRVSFNTYAMSIVDKNIFGSYLSVINVMTYIQRSVFGFLLALMIAGFPSSNFYWFVFMFTCLGLFTLFAHFIYSSSNRLELSEVKA</sequence>
<feature type="transmembrane region" description="Helical" evidence="6">
    <location>
        <begin position="327"/>
        <end position="356"/>
    </location>
</feature>
<dbReference type="Gene3D" id="1.20.1250.20">
    <property type="entry name" value="MFS general substrate transporter like domains"/>
    <property type="match status" value="1"/>
</dbReference>
<feature type="transmembrane region" description="Helical" evidence="6">
    <location>
        <begin position="139"/>
        <end position="155"/>
    </location>
</feature>
<accession>A0A165ZHR9</accession>
<keyword evidence="2" id="KW-1003">Cell membrane</keyword>
<comment type="caution">
    <text evidence="8">The sequence shown here is derived from an EMBL/GenBank/DDBJ whole genome shotgun (WGS) entry which is preliminary data.</text>
</comment>
<dbReference type="PANTHER" id="PTHR23513">
    <property type="entry name" value="INTEGRAL MEMBRANE EFFLUX PROTEIN-RELATED"/>
    <property type="match status" value="1"/>
</dbReference>
<dbReference type="PATRIC" id="fig|989403.3.peg.1847"/>
<feature type="transmembrane region" description="Helical" evidence="6">
    <location>
        <begin position="362"/>
        <end position="383"/>
    </location>
</feature>
<evidence type="ECO:0000256" key="2">
    <source>
        <dbReference type="ARBA" id="ARBA00022475"/>
    </source>
</evidence>
<dbReference type="InterPro" id="IPR020846">
    <property type="entry name" value="MFS_dom"/>
</dbReference>
<evidence type="ECO:0000256" key="3">
    <source>
        <dbReference type="ARBA" id="ARBA00022692"/>
    </source>
</evidence>
<proteinExistence type="predicted"/>
<dbReference type="SUPFAM" id="SSF103473">
    <property type="entry name" value="MFS general substrate transporter"/>
    <property type="match status" value="1"/>
</dbReference>
<feature type="transmembrane region" description="Helical" evidence="6">
    <location>
        <begin position="243"/>
        <end position="265"/>
    </location>
</feature>
<evidence type="ECO:0000256" key="5">
    <source>
        <dbReference type="ARBA" id="ARBA00023136"/>
    </source>
</evidence>
<dbReference type="InterPro" id="IPR036259">
    <property type="entry name" value="MFS_trans_sf"/>
</dbReference>
<evidence type="ECO:0000313" key="8">
    <source>
        <dbReference type="EMBL" id="KZL19908.1"/>
    </source>
</evidence>
<evidence type="ECO:0000256" key="6">
    <source>
        <dbReference type="SAM" id="Phobius"/>
    </source>
</evidence>
<evidence type="ECO:0000313" key="9">
    <source>
        <dbReference type="Proteomes" id="UP000076577"/>
    </source>
</evidence>
<feature type="transmembrane region" description="Helical" evidence="6">
    <location>
        <begin position="161"/>
        <end position="182"/>
    </location>
</feature>
<feature type="domain" description="Major facilitator superfamily (MFS) profile" evidence="7">
    <location>
        <begin position="2"/>
        <end position="388"/>
    </location>
</feature>
<evidence type="ECO:0000256" key="4">
    <source>
        <dbReference type="ARBA" id="ARBA00022989"/>
    </source>
</evidence>
<protein>
    <submittedName>
        <fullName evidence="8">Putative 3-hydroxyphenylpropionic transporter MhpT</fullName>
    </submittedName>
</protein>
<dbReference type="Pfam" id="PF07690">
    <property type="entry name" value="MFS_1"/>
    <property type="match status" value="1"/>
</dbReference>
<dbReference type="GO" id="GO:0022857">
    <property type="term" value="F:transmembrane transporter activity"/>
    <property type="evidence" value="ECO:0007669"/>
    <property type="project" value="InterPro"/>
</dbReference>
<evidence type="ECO:0000256" key="1">
    <source>
        <dbReference type="ARBA" id="ARBA00004651"/>
    </source>
</evidence>
<keyword evidence="3 6" id="KW-0812">Transmembrane</keyword>
<reference evidence="8 9" key="1">
    <citation type="journal article" date="2016" name="Front. Microbiol.">
        <title>Comparative Genomic Analysis Reveals a Diverse Repertoire of Genes Involved in Prokaryote-Eukaryote Interactions within the Pseudovibrio Genus.</title>
        <authorList>
            <person name="Romano S."/>
            <person name="Fernandez-Guerra A."/>
            <person name="Reen F.J."/>
            <person name="Glockner F.O."/>
            <person name="Crowley S.P."/>
            <person name="O'Sullivan O."/>
            <person name="Cotter P.D."/>
            <person name="Adams C."/>
            <person name="Dobson A.D."/>
            <person name="O'Gara F."/>
        </authorList>
    </citation>
    <scope>NUCLEOTIDE SEQUENCE [LARGE SCALE GENOMIC DNA]</scope>
    <source>
        <strain evidence="8 9">Ad2</strain>
    </source>
</reference>
<comment type="subcellular location">
    <subcellularLocation>
        <location evidence="1">Cell membrane</location>
        <topology evidence="1">Multi-pass membrane protein</topology>
    </subcellularLocation>
</comment>
<feature type="transmembrane region" description="Helical" evidence="6">
    <location>
        <begin position="99"/>
        <end position="119"/>
    </location>
</feature>
<dbReference type="PANTHER" id="PTHR23513:SF6">
    <property type="entry name" value="MAJOR FACILITATOR SUPERFAMILY ASSOCIATED DOMAIN-CONTAINING PROTEIN"/>
    <property type="match status" value="1"/>
</dbReference>
<dbReference type="GO" id="GO:0005886">
    <property type="term" value="C:plasma membrane"/>
    <property type="evidence" value="ECO:0007669"/>
    <property type="project" value="UniProtKB-SubCell"/>
</dbReference>
<organism evidence="8 9">
    <name type="scientific">Pseudovibrio axinellae</name>
    <dbReference type="NCBI Taxonomy" id="989403"/>
    <lineage>
        <taxon>Bacteria</taxon>
        <taxon>Pseudomonadati</taxon>
        <taxon>Pseudomonadota</taxon>
        <taxon>Alphaproteobacteria</taxon>
        <taxon>Hyphomicrobiales</taxon>
        <taxon>Stappiaceae</taxon>
        <taxon>Pseudovibrio</taxon>
    </lineage>
</organism>
<gene>
    <name evidence="8" type="ORF">PsAD2_01730</name>
</gene>